<organism evidence="2 3">
    <name type="scientific">Candidatus Filomicrobium marinum</name>
    <dbReference type="NCBI Taxonomy" id="1608628"/>
    <lineage>
        <taxon>Bacteria</taxon>
        <taxon>Pseudomonadati</taxon>
        <taxon>Pseudomonadota</taxon>
        <taxon>Alphaproteobacteria</taxon>
        <taxon>Hyphomicrobiales</taxon>
        <taxon>Hyphomicrobiaceae</taxon>
        <taxon>Filomicrobium</taxon>
    </lineage>
</organism>
<reference evidence="3" key="1">
    <citation type="submission" date="2015-02" db="EMBL/GenBank/DDBJ databases">
        <authorList>
            <person name="Chooi Y.-H."/>
        </authorList>
    </citation>
    <scope>NUCLEOTIDE SEQUENCE [LARGE SCALE GENOMIC DNA]</scope>
    <source>
        <strain evidence="3">strain Y</strain>
    </source>
</reference>
<feature type="signal peptide" evidence="1">
    <location>
        <begin position="1"/>
        <end position="25"/>
    </location>
</feature>
<evidence type="ECO:0000256" key="1">
    <source>
        <dbReference type="SAM" id="SignalP"/>
    </source>
</evidence>
<sequence length="152" mass="16906">MKNQIIVFFVSALMMGATMTSKSSAAMTRVKFTDFFVGETYQVGPGMKPEFNLSESIQALHGNTVEILGFMDGILPRDGMHFMLIREPTALCPFHTSSFDWAAFMPVFLSNSTEYIDGPIRIVGRLDVGQKTDEMGLVSYVRIYDASIARAQ</sequence>
<evidence type="ECO:0000313" key="3">
    <source>
        <dbReference type="Proteomes" id="UP000033187"/>
    </source>
</evidence>
<accession>A0A0D6JJF2</accession>
<proteinExistence type="predicted"/>
<dbReference type="Proteomes" id="UP000033187">
    <property type="component" value="Chromosome 1"/>
</dbReference>
<dbReference type="AlphaFoldDB" id="A0A0D6JJF2"/>
<gene>
    <name evidence="2" type="ORF">YBN1229_v1_3521</name>
</gene>
<name>A0A0D6JJF2_9HYPH</name>
<dbReference type="KEGG" id="fiy:BN1229_v1_3521"/>
<feature type="chain" id="PRO_5002306311" description="DUF3299 domain-containing protein" evidence="1">
    <location>
        <begin position="26"/>
        <end position="152"/>
    </location>
</feature>
<keyword evidence="3" id="KW-1185">Reference proteome</keyword>
<evidence type="ECO:0008006" key="4">
    <source>
        <dbReference type="Google" id="ProtNLM"/>
    </source>
</evidence>
<dbReference type="EMBL" id="LN829119">
    <property type="protein sequence ID" value="CPR22088.1"/>
    <property type="molecule type" value="Genomic_DNA"/>
</dbReference>
<evidence type="ECO:0000313" key="2">
    <source>
        <dbReference type="EMBL" id="CPR22088.1"/>
    </source>
</evidence>
<keyword evidence="1" id="KW-0732">Signal</keyword>
<dbReference type="KEGG" id="fil:BN1229_v1_2394"/>
<protein>
    <recommendedName>
        <fullName evidence="4">DUF3299 domain-containing protein</fullName>
    </recommendedName>
</protein>